<feature type="non-terminal residue" evidence="6">
    <location>
        <position position="1"/>
    </location>
</feature>
<accession>A0AAW0WVX3</accession>
<keyword evidence="3" id="KW-0206">Cytoskeleton</keyword>
<evidence type="ECO:0000256" key="4">
    <source>
        <dbReference type="SAM" id="Coils"/>
    </source>
</evidence>
<reference evidence="6 7" key="1">
    <citation type="journal article" date="2024" name="BMC Genomics">
        <title>Genome assembly of redclaw crayfish (Cherax quadricarinatus) provides insights into its immune adaptation and hypoxia tolerance.</title>
        <authorList>
            <person name="Liu Z."/>
            <person name="Zheng J."/>
            <person name="Li H."/>
            <person name="Fang K."/>
            <person name="Wang S."/>
            <person name="He J."/>
            <person name="Zhou D."/>
            <person name="Weng S."/>
            <person name="Chi M."/>
            <person name="Gu Z."/>
            <person name="He J."/>
            <person name="Li F."/>
            <person name="Wang M."/>
        </authorList>
    </citation>
    <scope>NUCLEOTIDE SEQUENCE [LARGE SCALE GENOMIC DNA]</scope>
    <source>
        <strain evidence="6">ZL_2023a</strain>
    </source>
</reference>
<evidence type="ECO:0000256" key="3">
    <source>
        <dbReference type="ARBA" id="ARBA00023212"/>
    </source>
</evidence>
<comment type="subcellular location">
    <subcellularLocation>
        <location evidence="1">Cytoplasm</location>
        <location evidence="1">Cytoskeleton</location>
    </subcellularLocation>
</comment>
<name>A0AAW0WVX3_CHEQU</name>
<feature type="coiled-coil region" evidence="4">
    <location>
        <begin position="98"/>
        <end position="175"/>
    </location>
</feature>
<evidence type="ECO:0000313" key="6">
    <source>
        <dbReference type="EMBL" id="KAK8736483.1"/>
    </source>
</evidence>
<keyword evidence="7" id="KW-1185">Reference proteome</keyword>
<dbReference type="Proteomes" id="UP001445076">
    <property type="component" value="Unassembled WGS sequence"/>
</dbReference>
<evidence type="ECO:0008006" key="8">
    <source>
        <dbReference type="Google" id="ProtNLM"/>
    </source>
</evidence>
<sequence>LNINNQLTVMSRRRPLTAGSVRSTSVVGALKVRPGSRPGSAREWFEAYNQRRNEEAWRMEEWKNTVNLYKKREWQAQFYNVIAQPRQKISDEEEWRRKEEKERKLADRRARLRKLLQDDEKKYQEEREQKYKESRGRTIHHHFVYPEVEMLKYRLDDLKKKNQEERRKMTEALSYEVWRKNCPQARQMESDRFNHFVQEAWVNQRQWKEDERQRRLEEDHKKDIEAAAIRQRLEEEDRKAEEEKLKKQAEWKVELEAQVEQIKERERRDNILRAEELSLEREKLWLHEINQRRERMKDLRQRKELELFWARQYQLKLKKRAADIQQELLEDEGIVEDLLRGFSDEDSDEQMKKRRPEAEWMKTVLREQHRLEIMREKEYELLFSEEAERLWKKRQAEWEKEQRARDKLMSDVIRGLQQQVQDKYSKNVRERALLDAEKNEIQYSIIETREKMQQLEEQEAERRRKQNIAAAESQPSTRIMQEAANLRRSQEDEERKLQEHRQEIRRLEQQMQQLWGPQYAPPRYGRKKFAW</sequence>
<evidence type="ECO:0000313" key="7">
    <source>
        <dbReference type="Proteomes" id="UP001445076"/>
    </source>
</evidence>
<dbReference type="PANTHER" id="PTHR31183">
    <property type="entry name" value="TRICHOPLEIN KERATIN FILAMENT-BINDING PROTEIN FAMILY MEMBER"/>
    <property type="match status" value="1"/>
</dbReference>
<keyword evidence="4" id="KW-0175">Coiled coil</keyword>
<dbReference type="GO" id="GO:0045095">
    <property type="term" value="C:keratin filament"/>
    <property type="evidence" value="ECO:0007669"/>
    <property type="project" value="TreeGrafter"/>
</dbReference>
<dbReference type="InterPro" id="IPR043596">
    <property type="entry name" value="CFAP53/TCHP"/>
</dbReference>
<evidence type="ECO:0000256" key="2">
    <source>
        <dbReference type="ARBA" id="ARBA00022490"/>
    </source>
</evidence>
<dbReference type="AlphaFoldDB" id="A0AAW0WVX3"/>
<keyword evidence="2" id="KW-0963">Cytoplasm</keyword>
<dbReference type="EMBL" id="JARKIK010000044">
    <property type="protein sequence ID" value="KAK8736483.1"/>
    <property type="molecule type" value="Genomic_DNA"/>
</dbReference>
<gene>
    <name evidence="6" type="ORF">OTU49_005030</name>
</gene>
<evidence type="ECO:0000256" key="5">
    <source>
        <dbReference type="SAM" id="MobiDB-lite"/>
    </source>
</evidence>
<dbReference type="GO" id="GO:0006915">
    <property type="term" value="P:apoptotic process"/>
    <property type="evidence" value="ECO:0007669"/>
    <property type="project" value="TreeGrafter"/>
</dbReference>
<dbReference type="PANTHER" id="PTHR31183:SF2">
    <property type="entry name" value="TRICHOPLEIN KERATIN FILAMENT-BINDING PROTEIN"/>
    <property type="match status" value="1"/>
</dbReference>
<feature type="region of interest" description="Disordered" evidence="5">
    <location>
        <begin position="454"/>
        <end position="477"/>
    </location>
</feature>
<protein>
    <recommendedName>
        <fullName evidence="8">Trichoplein keratin filament-binding protein</fullName>
    </recommendedName>
</protein>
<comment type="caution">
    <text evidence="6">The sequence shown here is derived from an EMBL/GenBank/DDBJ whole genome shotgun (WGS) entry which is preliminary data.</text>
</comment>
<proteinExistence type="predicted"/>
<organism evidence="6 7">
    <name type="scientific">Cherax quadricarinatus</name>
    <name type="common">Australian red claw crayfish</name>
    <dbReference type="NCBI Taxonomy" id="27406"/>
    <lineage>
        <taxon>Eukaryota</taxon>
        <taxon>Metazoa</taxon>
        <taxon>Ecdysozoa</taxon>
        <taxon>Arthropoda</taxon>
        <taxon>Crustacea</taxon>
        <taxon>Multicrustacea</taxon>
        <taxon>Malacostraca</taxon>
        <taxon>Eumalacostraca</taxon>
        <taxon>Eucarida</taxon>
        <taxon>Decapoda</taxon>
        <taxon>Pleocyemata</taxon>
        <taxon>Astacidea</taxon>
        <taxon>Parastacoidea</taxon>
        <taxon>Parastacidae</taxon>
        <taxon>Cherax</taxon>
    </lineage>
</organism>
<evidence type="ECO:0000256" key="1">
    <source>
        <dbReference type="ARBA" id="ARBA00004245"/>
    </source>
</evidence>